<dbReference type="PROSITE" id="PS00018">
    <property type="entry name" value="EF_HAND_1"/>
    <property type="match status" value="1"/>
</dbReference>
<dbReference type="RefSeq" id="WP_145431780.1">
    <property type="nucleotide sequence ID" value="NZ_CP036339.1"/>
</dbReference>
<dbReference type="InterPro" id="IPR018247">
    <property type="entry name" value="EF_Hand_1_Ca_BS"/>
</dbReference>
<dbReference type="GO" id="GO:0000272">
    <property type="term" value="P:polysaccharide catabolic process"/>
    <property type="evidence" value="ECO:0007669"/>
    <property type="project" value="InterPro"/>
</dbReference>
<proteinExistence type="predicted"/>
<dbReference type="AlphaFoldDB" id="A0A517TUZ2"/>
<accession>A0A517TUZ2</accession>
<dbReference type="EMBL" id="CP036339">
    <property type="protein sequence ID" value="QDT72189.1"/>
    <property type="molecule type" value="Genomic_DNA"/>
</dbReference>
<reference evidence="1 2" key="1">
    <citation type="submission" date="2019-02" db="EMBL/GenBank/DDBJ databases">
        <title>Deep-cultivation of Planctomycetes and their phenomic and genomic characterization uncovers novel biology.</title>
        <authorList>
            <person name="Wiegand S."/>
            <person name="Jogler M."/>
            <person name="Boedeker C."/>
            <person name="Pinto D."/>
            <person name="Vollmers J."/>
            <person name="Rivas-Marin E."/>
            <person name="Kohn T."/>
            <person name="Peeters S.H."/>
            <person name="Heuer A."/>
            <person name="Rast P."/>
            <person name="Oberbeckmann S."/>
            <person name="Bunk B."/>
            <person name="Jeske O."/>
            <person name="Meyerdierks A."/>
            <person name="Storesund J.E."/>
            <person name="Kallscheuer N."/>
            <person name="Luecker S."/>
            <person name="Lage O.M."/>
            <person name="Pohl T."/>
            <person name="Merkel B.J."/>
            <person name="Hornburger P."/>
            <person name="Mueller R.-W."/>
            <person name="Bruemmer F."/>
            <person name="Labrenz M."/>
            <person name="Spormann A.M."/>
            <person name="Op den Camp H."/>
            <person name="Overmann J."/>
            <person name="Amann R."/>
            <person name="Jetten M.S.M."/>
            <person name="Mascher T."/>
            <person name="Medema M.H."/>
            <person name="Devos D.P."/>
            <person name="Kaster A.-K."/>
            <person name="Ovreas L."/>
            <person name="Rohde M."/>
            <person name="Galperin M.Y."/>
            <person name="Jogler C."/>
        </authorList>
    </citation>
    <scope>NUCLEOTIDE SEQUENCE [LARGE SCALE GENOMIC DNA]</scope>
    <source>
        <strain evidence="1 2">I41</strain>
    </source>
</reference>
<evidence type="ECO:0000313" key="1">
    <source>
        <dbReference type="EMBL" id="QDT72189.1"/>
    </source>
</evidence>
<dbReference type="InterPro" id="IPR036439">
    <property type="entry name" value="Dockerin_dom_sf"/>
</dbReference>
<protein>
    <recommendedName>
        <fullName evidence="3">PEP-CTERM protein-sorting domain-containing protein</fullName>
    </recommendedName>
</protein>
<evidence type="ECO:0008006" key="3">
    <source>
        <dbReference type="Google" id="ProtNLM"/>
    </source>
</evidence>
<keyword evidence="2" id="KW-1185">Reference proteome</keyword>
<dbReference type="KEGG" id="llh:I41_13560"/>
<dbReference type="OrthoDB" id="281927at2"/>
<dbReference type="Gene3D" id="1.10.1330.10">
    <property type="entry name" value="Dockerin domain"/>
    <property type="match status" value="1"/>
</dbReference>
<dbReference type="Proteomes" id="UP000317909">
    <property type="component" value="Chromosome"/>
</dbReference>
<evidence type="ECO:0000313" key="2">
    <source>
        <dbReference type="Proteomes" id="UP000317909"/>
    </source>
</evidence>
<dbReference type="SUPFAM" id="SSF63446">
    <property type="entry name" value="Type I dockerin domain"/>
    <property type="match status" value="1"/>
</dbReference>
<name>A0A517TUZ2_9BACT</name>
<gene>
    <name evidence="1" type="ORF">I41_13560</name>
</gene>
<sequence>MRVGIVCAALIVANVCHGHGNPIHVNVVDGRLSVSGGLPLAFGFVRQAFDDHEDSYLEDLGDIALGITPGFNVSGMTPGSGLHLEVMPRPDFTTAASPNRWLWHWNKSTAKVEIAPNNPELELASQQLLGDVALTQFAAPATGPSMLVLEPQSSELGTHQHPIAYILDNNPSAPFGAYGFFARLTSPNYQPSDPFLVALNHSLSHDEYLLAAKSMNAAASLPGDFDGNDRVDGADFLAWQRAFGSTVNLAADASLNGVVDADDLAIWQSNFGRTWPAAGIGITAGVPEPTAASLCAASAIAAASAVRRRRLRTGYRE</sequence>
<organism evidence="1 2">
    <name type="scientific">Lacipirellula limnantheis</name>
    <dbReference type="NCBI Taxonomy" id="2528024"/>
    <lineage>
        <taxon>Bacteria</taxon>
        <taxon>Pseudomonadati</taxon>
        <taxon>Planctomycetota</taxon>
        <taxon>Planctomycetia</taxon>
        <taxon>Pirellulales</taxon>
        <taxon>Lacipirellulaceae</taxon>
        <taxon>Lacipirellula</taxon>
    </lineage>
</organism>